<dbReference type="Gene3D" id="3.10.129.110">
    <property type="entry name" value="Polyketide synthase dehydratase"/>
    <property type="match status" value="1"/>
</dbReference>
<sequence>MHDHPFPSGNRNHGDEPIAIVGASCRLPGEATSLEALWDMMRNCRTAHGRIPGDRWDADAWYHPDPDRRGALATKSGFFLEQDVATFDAPFFSVTPSEASGMDPAKRLLLEVTYEALENAGMPMSSVAGTQTGVYVGCMTSDYEDLSTHNVYDLPHMTAAGISEAMTANRVSWFFDFRGPSLTLDTACSSSLYALHLACQSLKLGETNMNIVAGVNLILHPNAMSQLTAMHMLSPDGISHTFDHRANGYGRGEGVSALVVKRLSDAIRDGDMVRCVIRNTAINVDGKTPSVTMPSAEAQSELIRTAYKVADLPLGDTRYVELHGTGTPIGDPIELAAIASTFGAAAPADRPVYIGSIKPNIGHTEGCAGLAGVFRAMLSLEKGLVLPTAGIEQINPKLDLAKWNLALARGVIPWPSSSLRRASISSFGFGGANAHVILDDAYHYLEENQLVGMHITEKPLQSETESTIQKQANGDHSAENPLKLLIFSSRDQEGIGRLQESYLTHCNLGETDQGKTRKPASDYVANMAYTLATKRTVFDHRSFAVAGSLETLAQRLQRGLPKFPRPSRPGGVIFVFTGQGAQWAGMGKELLVFPVFADSIQSSSKHLKTLGCSFDLLEMLQGSHSGDIDSPEYSQPICTSVQVALVELLRDWNIRPKAVVGHSSGEIAAAFAAGIISADDSIKVAYFRGVFSLKVKLSTRCGAMLAAGISETDAATFLEEEKESGIAVTACINSPRSVTLSGDVKSITQLAKNISSAGHFARMLRVSTAYHSPHMQDVADECLQSMVEAGMSEPIETQTLMFSSVTGKLIKHVEIDSSYWIRNMCQPVQFANALHSALVYSEEQGKGLRSMTSRITKIKWNSIIELGPHSALKAPITQIMENVDPQLPKDLPYLSMLIRGEDAMMASLSAAGILWALGNPVALDMVNRETDLTVKPWTLADLPAYPWNHQRKYWHESKSTKSERLKTLPRSDLLGIPVDNQNPLEPQWKNYLRIAENPWITDHMITGTTLYPGAGMLIMVIEAAHQMAKQHGLKIFGIEFRNVHFERGLVVPNDGSIEVSLSIKLPASSTESFHSFTVFSSPLQADWTRHSHGEFSIIYASNGAQRVGRDLIAFEWNQRLDVFEKLKKLPAADSDVSKLYEDLYAAGMEYGDTFQNLTSLKVATNGDFCYGTVKIPDTAQVMPHGFEFPHIIHPATLDAIFHLMVAAVSNGAKWKEAAVPYKLEKMYIASDLPQGSGALFSGYSERTHRIDGELSADLVVSDETWNEAKIIVDGLVLRQVTAGAVRADSSDEQMSRGDFDKRCAMIDWKLDPGSYVNLNAAVTSIYSPYSPEKLPGIDRLKDWIELECHKQPDINVLLAGYTFSTIDILDELHPLISTSTPYQGSSGLTFIDASGASLDRWSSAVADTESRANIIFQDLGSSSESGPAPCLEDQTFDLIIMQSSPFINLSSWSEIVRPGGRLLLYTESKAQSNTRHPDETSQKYAMTGISLGDSTLMLVPVTRQVVSKHPQVLLLVPENSDAKGKTWALGQELELELQTHDIPVHKATPCEVGGLENYPFVISLLDLRSGGFVSTWTPEEFEFFQSLVTSVKNLMWLTYGAQMLDPSEIGLVTAATTGLLRVLRNELPQIRITHLDLSPQADPTGTLPVRLIQQTWVNTLANDGIDEGECEVAELGNMLYIPRTLQEQSFDYDLALASGKAPAIPTKLSSAGPVQLEPSGVAPIGMTWKPDLDVLGDIGPDEVEVRITHTSMPVGEPWRALGTQSSGTITQVGCNVDGLLNGDPVVLFDTPGCKSHARMRHSLVHKIPEILPKPTAATNMWLYAMASYILSEVVRLERSETILIQDGPSPLGQSLLALSRHIGATIFTTVSTEDDKVKLMDTFDLDESRIIDGDQNPDHWQAYLLHQTSNKGVDVVCTSNSRAASANWIAAHGRVAVIGGQENFILRNHGRNITFSFIDQALMFPDHSVVIQKYLRDVPDLLKRLVTTGGPFPTFHTTKFPVSQLADAAAFIAKSEDKRKGILSIELSEDSEVMVVASHPPQPRPELNGNGRSGNGLLDPRGSYIIAGGLGSLGIRISRLMVQQGAQHIVLLSRTGLSDNHKLTTDIAELVSGGCTIDVVKCDVTQARDVQEVVQTLINQGRHIRGVIQCAMVLRDAIFAGMTYEQWHGAFHPKVTGTWNLHSLLPKDLDFFILLSSVVAVIGNVAQANYAAGNSWMDALALFRRESSALGHSVSSLAQLSAVSLNVGVVTDSDHTVDGTAMAEYLDRFSHMAPVSTTLGELDIGILTCMRGSHENGDAVRPQVIFGMTGALRHQDTWASRPMFSQRMEGKSLANKDTEDDGGVTEALRNTTTLNDAASLVQETMKKMLSPSLGLQPAEITDDRPLYDFGVDSFKAVEFRNRVFRELKSDISVFDILSPRPLAHLATLIASKSQLLLFNHSITDSLE</sequence>
<dbReference type="InterPro" id="IPR036736">
    <property type="entry name" value="ACP-like_sf"/>
</dbReference>
<dbReference type="CDD" id="cd00833">
    <property type="entry name" value="PKS"/>
    <property type="match status" value="1"/>
</dbReference>
<dbReference type="Pfam" id="PF23114">
    <property type="entry name" value="NAD-bd_HRPKS_sdrA"/>
    <property type="match status" value="1"/>
</dbReference>
<evidence type="ECO:0008006" key="12">
    <source>
        <dbReference type="Google" id="ProtNLM"/>
    </source>
</evidence>
<dbReference type="Gene3D" id="3.40.47.10">
    <property type="match status" value="1"/>
</dbReference>
<dbReference type="InterPro" id="IPR009081">
    <property type="entry name" value="PP-bd_ACP"/>
</dbReference>
<dbReference type="CDD" id="cd05195">
    <property type="entry name" value="enoyl_red"/>
    <property type="match status" value="1"/>
</dbReference>
<dbReference type="InterPro" id="IPR016039">
    <property type="entry name" value="Thiolase-like"/>
</dbReference>
<dbReference type="Pfam" id="PF02801">
    <property type="entry name" value="Ketoacyl-synt_C"/>
    <property type="match status" value="1"/>
</dbReference>
<accession>A0ABR2XMF2</accession>
<dbReference type="InterPro" id="IPR013968">
    <property type="entry name" value="PKS_KR"/>
</dbReference>
<dbReference type="Pfam" id="PF00109">
    <property type="entry name" value="ketoacyl-synt"/>
    <property type="match status" value="1"/>
</dbReference>
<dbReference type="InterPro" id="IPR018201">
    <property type="entry name" value="Ketoacyl_synth_AS"/>
</dbReference>
<dbReference type="InterPro" id="IPR020843">
    <property type="entry name" value="ER"/>
</dbReference>
<dbReference type="SMART" id="SM00829">
    <property type="entry name" value="PKS_ER"/>
    <property type="match status" value="1"/>
</dbReference>
<dbReference type="Pfam" id="PF21089">
    <property type="entry name" value="PKS_DH_N"/>
    <property type="match status" value="1"/>
</dbReference>
<dbReference type="PROSITE" id="PS52019">
    <property type="entry name" value="PKS_MFAS_DH"/>
    <property type="match status" value="1"/>
</dbReference>
<feature type="region of interest" description="C-terminal hotdog fold" evidence="6">
    <location>
        <begin position="1131"/>
        <end position="1286"/>
    </location>
</feature>
<keyword evidence="3" id="KW-0808">Transferase</keyword>
<dbReference type="Pfam" id="PF00550">
    <property type="entry name" value="PP-binding"/>
    <property type="match status" value="1"/>
</dbReference>
<feature type="active site" description="Proton acceptor; for dehydratase activity" evidence="6">
    <location>
        <position position="1003"/>
    </location>
</feature>
<dbReference type="InterPro" id="IPR011032">
    <property type="entry name" value="GroES-like_sf"/>
</dbReference>
<evidence type="ECO:0000256" key="2">
    <source>
        <dbReference type="ARBA" id="ARBA00022553"/>
    </source>
</evidence>
<dbReference type="InterPro" id="IPR049552">
    <property type="entry name" value="PKS_DH_N"/>
</dbReference>
<dbReference type="InterPro" id="IPR049900">
    <property type="entry name" value="PKS_mFAS_DH"/>
</dbReference>
<dbReference type="Pfam" id="PF16197">
    <property type="entry name" value="KAsynt_C_assoc"/>
    <property type="match status" value="1"/>
</dbReference>
<keyword evidence="1" id="KW-0596">Phosphopantetheine</keyword>
<dbReference type="InterPro" id="IPR057326">
    <property type="entry name" value="KR_dom"/>
</dbReference>
<dbReference type="SUPFAM" id="SSF55048">
    <property type="entry name" value="Probable ACP-binding domain of malonyl-CoA ACP transacylase"/>
    <property type="match status" value="1"/>
</dbReference>
<evidence type="ECO:0000259" key="8">
    <source>
        <dbReference type="PROSITE" id="PS52004"/>
    </source>
</evidence>
<dbReference type="EMBL" id="JARVKM010000037">
    <property type="protein sequence ID" value="KAK9774993.1"/>
    <property type="molecule type" value="Genomic_DNA"/>
</dbReference>
<dbReference type="SUPFAM" id="SSF51735">
    <property type="entry name" value="NAD(P)-binding Rossmann-fold domains"/>
    <property type="match status" value="3"/>
</dbReference>
<dbReference type="InterPro" id="IPR016036">
    <property type="entry name" value="Malonyl_transacylase_ACP-bd"/>
</dbReference>
<dbReference type="InterPro" id="IPR056501">
    <property type="entry name" value="NAD-bd_HRPKS_sdrA"/>
</dbReference>
<dbReference type="Gene3D" id="1.10.1200.10">
    <property type="entry name" value="ACP-like"/>
    <property type="match status" value="1"/>
</dbReference>
<dbReference type="SUPFAM" id="SSF47336">
    <property type="entry name" value="ACP-like"/>
    <property type="match status" value="1"/>
</dbReference>
<dbReference type="InterPro" id="IPR014043">
    <property type="entry name" value="Acyl_transferase_dom"/>
</dbReference>
<dbReference type="SMART" id="SM00823">
    <property type="entry name" value="PKS_PP"/>
    <property type="match status" value="1"/>
</dbReference>
<dbReference type="InterPro" id="IPR014030">
    <property type="entry name" value="Ketoacyl_synth_N"/>
</dbReference>
<dbReference type="Pfam" id="PF00698">
    <property type="entry name" value="Acyl_transf_1"/>
    <property type="match status" value="1"/>
</dbReference>
<evidence type="ECO:0000313" key="10">
    <source>
        <dbReference type="EMBL" id="KAK9774993.1"/>
    </source>
</evidence>
<dbReference type="Pfam" id="PF08659">
    <property type="entry name" value="KR"/>
    <property type="match status" value="1"/>
</dbReference>
<gene>
    <name evidence="10" type="ORF">SCAR479_08267</name>
</gene>
<dbReference type="Gene3D" id="3.40.50.720">
    <property type="entry name" value="NAD(P)-binding Rossmann-like Domain"/>
    <property type="match status" value="3"/>
</dbReference>
<dbReference type="InterPro" id="IPR032821">
    <property type="entry name" value="PKS_assoc"/>
</dbReference>
<feature type="region of interest" description="N-terminal hotdog fold" evidence="6">
    <location>
        <begin position="971"/>
        <end position="1102"/>
    </location>
</feature>
<evidence type="ECO:0000256" key="1">
    <source>
        <dbReference type="ARBA" id="ARBA00022450"/>
    </source>
</evidence>
<dbReference type="SUPFAM" id="SSF53901">
    <property type="entry name" value="Thiolase-like"/>
    <property type="match status" value="1"/>
</dbReference>
<evidence type="ECO:0000256" key="5">
    <source>
        <dbReference type="ARBA" id="ARBA00023268"/>
    </source>
</evidence>
<protein>
    <recommendedName>
        <fullName evidence="12">Polyketide synthase</fullName>
    </recommendedName>
</protein>
<feature type="domain" description="Ketosynthase family 3 (KS3)" evidence="8">
    <location>
        <begin position="15"/>
        <end position="440"/>
    </location>
</feature>
<dbReference type="InterPro" id="IPR020841">
    <property type="entry name" value="PKS_Beta-ketoAc_synthase_dom"/>
</dbReference>
<dbReference type="SMART" id="SM00822">
    <property type="entry name" value="PKS_KR"/>
    <property type="match status" value="1"/>
</dbReference>
<dbReference type="SMART" id="SM00827">
    <property type="entry name" value="PKS_AT"/>
    <property type="match status" value="1"/>
</dbReference>
<evidence type="ECO:0000256" key="4">
    <source>
        <dbReference type="ARBA" id="ARBA00023002"/>
    </source>
</evidence>
<dbReference type="InterPro" id="IPR020806">
    <property type="entry name" value="PKS_PP-bd"/>
</dbReference>
<dbReference type="PANTHER" id="PTHR43775">
    <property type="entry name" value="FATTY ACID SYNTHASE"/>
    <property type="match status" value="1"/>
</dbReference>
<dbReference type="InterPro" id="IPR001227">
    <property type="entry name" value="Ac_transferase_dom_sf"/>
</dbReference>
<keyword evidence="11" id="KW-1185">Reference proteome</keyword>
<evidence type="ECO:0000256" key="3">
    <source>
        <dbReference type="ARBA" id="ARBA00022679"/>
    </source>
</evidence>
<dbReference type="Gene3D" id="3.90.180.10">
    <property type="entry name" value="Medium-chain alcohol dehydrogenases, catalytic domain"/>
    <property type="match status" value="1"/>
</dbReference>
<dbReference type="Proteomes" id="UP001465668">
    <property type="component" value="Unassembled WGS sequence"/>
</dbReference>
<evidence type="ECO:0000256" key="6">
    <source>
        <dbReference type="PROSITE-ProRule" id="PRU01363"/>
    </source>
</evidence>
<dbReference type="InterPro" id="IPR050091">
    <property type="entry name" value="PKS_NRPS_Biosynth_Enz"/>
</dbReference>
<dbReference type="Pfam" id="PF14765">
    <property type="entry name" value="PS-DH"/>
    <property type="match status" value="1"/>
</dbReference>
<dbReference type="InterPro" id="IPR042104">
    <property type="entry name" value="PKS_dehydratase_sf"/>
</dbReference>
<dbReference type="InterPro" id="IPR016035">
    <property type="entry name" value="Acyl_Trfase/lysoPLipase"/>
</dbReference>
<keyword evidence="4" id="KW-0560">Oxidoreductase</keyword>
<dbReference type="PROSITE" id="PS50075">
    <property type="entry name" value="CARRIER"/>
    <property type="match status" value="1"/>
</dbReference>
<evidence type="ECO:0000259" key="9">
    <source>
        <dbReference type="PROSITE" id="PS52019"/>
    </source>
</evidence>
<keyword evidence="5" id="KW-0511">Multifunctional enzyme</keyword>
<dbReference type="InterPro" id="IPR014031">
    <property type="entry name" value="Ketoacyl_synth_C"/>
</dbReference>
<dbReference type="PROSITE" id="PS52004">
    <property type="entry name" value="KS3_2"/>
    <property type="match status" value="1"/>
</dbReference>
<proteinExistence type="predicted"/>
<dbReference type="SUPFAM" id="SSF52151">
    <property type="entry name" value="FabD/lysophospholipase-like"/>
    <property type="match status" value="1"/>
</dbReference>
<feature type="domain" description="PKS/mFAS DH" evidence="9">
    <location>
        <begin position="971"/>
        <end position="1286"/>
    </location>
</feature>
<dbReference type="SMART" id="SM00826">
    <property type="entry name" value="PKS_DH"/>
    <property type="match status" value="1"/>
</dbReference>
<dbReference type="SUPFAM" id="SSF50129">
    <property type="entry name" value="GroES-like"/>
    <property type="match status" value="1"/>
</dbReference>
<dbReference type="InterPro" id="IPR049551">
    <property type="entry name" value="PKS_DH_C"/>
</dbReference>
<keyword evidence="2" id="KW-0597">Phosphoprotein</keyword>
<organism evidence="10 11">
    <name type="scientific">Seiridium cardinale</name>
    <dbReference type="NCBI Taxonomy" id="138064"/>
    <lineage>
        <taxon>Eukaryota</taxon>
        <taxon>Fungi</taxon>
        <taxon>Dikarya</taxon>
        <taxon>Ascomycota</taxon>
        <taxon>Pezizomycotina</taxon>
        <taxon>Sordariomycetes</taxon>
        <taxon>Xylariomycetidae</taxon>
        <taxon>Amphisphaeriales</taxon>
        <taxon>Sporocadaceae</taxon>
        <taxon>Seiridium</taxon>
    </lineage>
</organism>
<feature type="active site" description="Proton donor; for dehydratase activity" evidence="6">
    <location>
        <position position="1198"/>
    </location>
</feature>
<evidence type="ECO:0000259" key="7">
    <source>
        <dbReference type="PROSITE" id="PS50075"/>
    </source>
</evidence>
<dbReference type="InterPro" id="IPR020807">
    <property type="entry name" value="PKS_DH"/>
</dbReference>
<feature type="domain" description="Carrier" evidence="7">
    <location>
        <begin position="2359"/>
        <end position="2433"/>
    </location>
</feature>
<name>A0ABR2XMF2_9PEZI</name>
<dbReference type="PROSITE" id="PS00606">
    <property type="entry name" value="KS3_1"/>
    <property type="match status" value="1"/>
</dbReference>
<dbReference type="SMART" id="SM00825">
    <property type="entry name" value="PKS_KS"/>
    <property type="match status" value="1"/>
</dbReference>
<comment type="caution">
    <text evidence="10">The sequence shown here is derived from an EMBL/GenBank/DDBJ whole genome shotgun (WGS) entry which is preliminary data.</text>
</comment>
<evidence type="ECO:0000313" key="11">
    <source>
        <dbReference type="Proteomes" id="UP001465668"/>
    </source>
</evidence>
<dbReference type="InterPro" id="IPR036291">
    <property type="entry name" value="NAD(P)-bd_dom_sf"/>
</dbReference>
<dbReference type="PANTHER" id="PTHR43775:SF29">
    <property type="entry name" value="ASPERFURANONE POLYKETIDE SYNTHASE AFOG-RELATED"/>
    <property type="match status" value="1"/>
</dbReference>
<dbReference type="Gene3D" id="3.40.366.10">
    <property type="entry name" value="Malonyl-Coenzyme A Acyl Carrier Protein, domain 2"/>
    <property type="match status" value="1"/>
</dbReference>
<reference evidence="10 11" key="1">
    <citation type="submission" date="2024-02" db="EMBL/GenBank/DDBJ databases">
        <title>First draft genome assembly of two strains of Seiridium cardinale.</title>
        <authorList>
            <person name="Emiliani G."/>
            <person name="Scali E."/>
        </authorList>
    </citation>
    <scope>NUCLEOTIDE SEQUENCE [LARGE SCALE GENOMIC DNA]</scope>
    <source>
        <strain evidence="10 11">BM-138-000479</strain>
    </source>
</reference>